<dbReference type="RefSeq" id="WP_380166305.1">
    <property type="nucleotide sequence ID" value="NZ_JBHTNU010000014.1"/>
</dbReference>
<dbReference type="Proteomes" id="UP001597282">
    <property type="component" value="Unassembled WGS sequence"/>
</dbReference>
<evidence type="ECO:0000313" key="3">
    <source>
        <dbReference type="Proteomes" id="UP001597282"/>
    </source>
</evidence>
<organism evidence="2 3">
    <name type="scientific">Kroppenstedtia sanguinis</name>
    <dbReference type="NCBI Taxonomy" id="1380684"/>
    <lineage>
        <taxon>Bacteria</taxon>
        <taxon>Bacillati</taxon>
        <taxon>Bacillota</taxon>
        <taxon>Bacilli</taxon>
        <taxon>Bacillales</taxon>
        <taxon>Thermoactinomycetaceae</taxon>
        <taxon>Kroppenstedtia</taxon>
    </lineage>
</organism>
<protein>
    <recommendedName>
        <fullName evidence="1">Core domain-containing protein</fullName>
    </recommendedName>
</protein>
<keyword evidence="3" id="KW-1185">Reference proteome</keyword>
<reference evidence="3" key="1">
    <citation type="journal article" date="2019" name="Int. J. Syst. Evol. Microbiol.">
        <title>The Global Catalogue of Microorganisms (GCM) 10K type strain sequencing project: providing services to taxonomists for standard genome sequencing and annotation.</title>
        <authorList>
            <consortium name="The Broad Institute Genomics Platform"/>
            <consortium name="The Broad Institute Genome Sequencing Center for Infectious Disease"/>
            <person name="Wu L."/>
            <person name="Ma J."/>
        </authorList>
    </citation>
    <scope>NUCLEOTIDE SEQUENCE [LARGE SCALE GENOMIC DNA]</scope>
    <source>
        <strain evidence="3">S1</strain>
    </source>
</reference>
<dbReference type="InterPro" id="IPR000361">
    <property type="entry name" value="ATAP_core_dom"/>
</dbReference>
<gene>
    <name evidence="2" type="ORF">ACFQ4Y_13435</name>
</gene>
<dbReference type="InterPro" id="IPR035903">
    <property type="entry name" value="HesB-like_dom_sf"/>
</dbReference>
<sequence length="108" mass="12177">MNIQISPLAAARLKILLHWEEEDEQLAVRLVPLTCGCGTPSFALELTEVRSDDLLIWMEGVPFTCSESEETWLNGVEIDWSRQTGRFSIYHPDPPSHPDCCLPKPNPS</sequence>
<comment type="caution">
    <text evidence="2">The sequence shown here is derived from an EMBL/GenBank/DDBJ whole genome shotgun (WGS) entry which is preliminary data.</text>
</comment>
<evidence type="ECO:0000313" key="2">
    <source>
        <dbReference type="EMBL" id="MFD1427906.1"/>
    </source>
</evidence>
<dbReference type="SUPFAM" id="SSF89360">
    <property type="entry name" value="HesB-like domain"/>
    <property type="match status" value="1"/>
</dbReference>
<accession>A0ABW4CEF1</accession>
<proteinExistence type="predicted"/>
<dbReference type="Pfam" id="PF01521">
    <property type="entry name" value="Fe-S_biosyn"/>
    <property type="match status" value="1"/>
</dbReference>
<evidence type="ECO:0000259" key="1">
    <source>
        <dbReference type="Pfam" id="PF01521"/>
    </source>
</evidence>
<name>A0ABW4CEF1_9BACL</name>
<feature type="domain" description="Core" evidence="1">
    <location>
        <begin position="1"/>
        <end position="94"/>
    </location>
</feature>
<dbReference type="Gene3D" id="2.60.300.12">
    <property type="entry name" value="HesB-like domain"/>
    <property type="match status" value="1"/>
</dbReference>
<dbReference type="EMBL" id="JBHTNU010000014">
    <property type="protein sequence ID" value="MFD1427906.1"/>
    <property type="molecule type" value="Genomic_DNA"/>
</dbReference>